<dbReference type="EMBL" id="BAABJK010000011">
    <property type="protein sequence ID" value="GAA4976715.1"/>
    <property type="molecule type" value="Genomic_DNA"/>
</dbReference>
<organism evidence="1 2">
    <name type="scientific">Algibacter aquimarinus</name>
    <dbReference type="NCBI Taxonomy" id="1136748"/>
    <lineage>
        <taxon>Bacteria</taxon>
        <taxon>Pseudomonadati</taxon>
        <taxon>Bacteroidota</taxon>
        <taxon>Flavobacteriia</taxon>
        <taxon>Flavobacteriales</taxon>
        <taxon>Flavobacteriaceae</taxon>
        <taxon>Algibacter</taxon>
    </lineage>
</organism>
<gene>
    <name evidence="1" type="ORF">GCM10023315_29450</name>
</gene>
<protein>
    <recommendedName>
        <fullName evidence="3">T9SS type B sorting domain-containing protein</fullName>
    </recommendedName>
</protein>
<accession>A0ABP9HRK9</accession>
<dbReference type="Proteomes" id="UP001501692">
    <property type="component" value="Unassembled WGS sequence"/>
</dbReference>
<comment type="caution">
    <text evidence="1">The sequence shown here is derived from an EMBL/GenBank/DDBJ whole genome shotgun (WGS) entry which is preliminary data.</text>
</comment>
<reference evidence="2" key="1">
    <citation type="journal article" date="2019" name="Int. J. Syst. Evol. Microbiol.">
        <title>The Global Catalogue of Microorganisms (GCM) 10K type strain sequencing project: providing services to taxonomists for standard genome sequencing and annotation.</title>
        <authorList>
            <consortium name="The Broad Institute Genomics Platform"/>
            <consortium name="The Broad Institute Genome Sequencing Center for Infectious Disease"/>
            <person name="Wu L."/>
            <person name="Ma J."/>
        </authorList>
    </citation>
    <scope>NUCLEOTIDE SEQUENCE [LARGE SCALE GENOMIC DNA]</scope>
    <source>
        <strain evidence="2">JCM 18287</strain>
    </source>
</reference>
<dbReference type="InterPro" id="IPR026341">
    <property type="entry name" value="T9SS_type_B"/>
</dbReference>
<sequence>MFSQQITVDNSVPLQQLIEDNLVDGCVEITNITSAVNGTPFGVPSFGYFERASSNFPFQNGILLTTGNATAAGNGVITPPLSDGSSAWGTDPDLETALMTTNTLNATSIEFDITSISSQFQFNYLFASEDYDGINPCQVSDGFVFLIRETGSNAPYQNIALVPGTTDPVNTGTVHTNLLPACAAQNEQYFDNYNIGDTNYIGRTTVLTASTTITPYVSYHVKLIIADQTDGTFDSAVFIEGNSFKILDLGDDISTCASSALLNADIQNPLATYEWFLNGTSVSVQTTPTYNAVQNGTYRVEVTVPLNGMDCVEEDEIVIVLNTEEAITSISNYELCDSNNSGDATEIFDLSTKTAELIPNIPFTNYTFSYHLSETEARGNVNEITTPISNPQNPQEIFVRIEDLDTNCFAYTSFNLIVNSLPNLITPTDLEVCDSDDSPDGYSVIDLSVKDDEITAGDPNLNVTYHYNSTDASNGNNPIPIPYINVNTPTDVVYVRVVNLQTGCVNTSVLNVNITTSPIVNRDTQYIDACDPDLDGTANFDLTQVIADILNGLTGVTVTFHEGFDDAQIGANIIANETNYQNLVPEQQTLYARIEDDVTGCASVVPVEIHTNLLLTGTDTGDFALCDTNDDINDTLDFNLNTVENFISNNLPNPVTVTFFENETDRDTNTNPIDKTQLFAAVSPTVLYIRLNDGNCSQVEDITLLVNPILQFTPATPLPYCDNDDDGITSIDLHSLDDLVTGGNTDFEVRYFPTQFDAENFNINNSTTNELPPFYTNTNPIETLYARIEHILTGCSTVNPFDIEVLVAPAASNPSPYIICDDDQDGFFIVNLEDKISEVVPDTTNLNIDFFTSLDDANTFTNAIPAADLTNYNANTQTIYIRVESSIDTSGCFNIVELEIIVNTLPIIPTIENFQICQVGGSSTADFLLSEKDTEILNGQIDKDVYYFEDAALTLPIDKNNIYQNTSSPQTIYVRVENITDANCFSTSSFIMQVSPDPIYNSPTPFLTCDDISNDEVEVFDFKEKIAEMKNGITNPDDLNISFHISFDDADLSSNSNPLPLTYSNIANPQTIFVRIESDDSLCHVVEEISLNIVPAPDITQVTAPLIECDVDYDGFTTFNLETADFDILDRIQSNLIVNYFENETDINENDGLDNSNAIPDPQNFISNSKTVYIKVANTLTGCFSVIPLQLIVNLPPLTNTIGTIEICDNETDSYDLTQIDTLIVDDISTVNISYHNTFDDANNNTAPIGNTFNYTSNNHMIYIRVSDISSGCPIVVSFELQINPNPIANTPPGLFYCDNNADETDALLFNLTDRDNIILGATQSPSQFSLSYYASNEDAENKTDPLNNSYLGFDGETIFVRVENNTTNCFSLTQFNLNIKRSPIIPINQIVPLCNNDPLIISAETGINGDLYEWSTGETGPEIIVEPSDLTMGTLDLSVKVIRPYITGDCETEHSFTVTESQTAIGDVSAKIDFADPNSITLELANGLIGDYVFILDDDGEPQTSNVFSNVPYGPHIIYVRDLNGCEDLPISVFIFDIPKFFTPNSDSFNDNWHIIGANQLPGSIVYIYNRHGKLLKTLPHTSIGWDGTYNGENMPSDDYWFVAKVIQNGEAFDLKGHFTLKR</sequence>
<dbReference type="NCBIfam" id="NF038133">
    <property type="entry name" value="choice_anch_L"/>
    <property type="match status" value="1"/>
</dbReference>
<evidence type="ECO:0000313" key="2">
    <source>
        <dbReference type="Proteomes" id="UP001501692"/>
    </source>
</evidence>
<evidence type="ECO:0008006" key="3">
    <source>
        <dbReference type="Google" id="ProtNLM"/>
    </source>
</evidence>
<name>A0ABP9HRK9_9FLAO</name>
<dbReference type="Pfam" id="PF13585">
    <property type="entry name" value="CHU_C"/>
    <property type="match status" value="1"/>
</dbReference>
<dbReference type="NCBIfam" id="TIGR04131">
    <property type="entry name" value="Bac_Flav_CTERM"/>
    <property type="match status" value="1"/>
</dbReference>
<evidence type="ECO:0000313" key="1">
    <source>
        <dbReference type="EMBL" id="GAA4976715.1"/>
    </source>
</evidence>
<proteinExistence type="predicted"/>
<dbReference type="InterPro" id="IPR049804">
    <property type="entry name" value="Choice_anch_L"/>
</dbReference>
<keyword evidence="2" id="KW-1185">Reference proteome</keyword>